<protein>
    <recommendedName>
        <fullName evidence="3">Hybrid sensor histidine kinase/response regulator</fullName>
    </recommendedName>
</protein>
<dbReference type="Gene3D" id="2.130.10.10">
    <property type="entry name" value="YVTN repeat-like/Quinoprotein amine dehydrogenase"/>
    <property type="match status" value="1"/>
</dbReference>
<reference evidence="1 2" key="1">
    <citation type="submission" date="2017-11" db="EMBL/GenBank/DDBJ databases">
        <title>Infants hospitalized years apart are colonized by the same room-sourced microbial strains.</title>
        <authorList>
            <person name="Brooks B."/>
            <person name="Olm M.R."/>
            <person name="Firek B.A."/>
            <person name="Baker R."/>
            <person name="Thomas B.C."/>
            <person name="Morowitz M.J."/>
            <person name="Banfield J.F."/>
        </authorList>
    </citation>
    <scope>NUCLEOTIDE SEQUENCE [LARGE SCALE GENOMIC DNA]</scope>
    <source>
        <strain evidence="1">S2_009_000_R2_76</strain>
    </source>
</reference>
<name>A0A2W5EXZ2_9SPHI</name>
<proteinExistence type="predicted"/>
<evidence type="ECO:0008006" key="3">
    <source>
        <dbReference type="Google" id="ProtNLM"/>
    </source>
</evidence>
<dbReference type="Pfam" id="PF07494">
    <property type="entry name" value="Reg_prop"/>
    <property type="match status" value="1"/>
</dbReference>
<dbReference type="EMBL" id="QFOI01000193">
    <property type="protein sequence ID" value="PZP47383.1"/>
    <property type="molecule type" value="Genomic_DNA"/>
</dbReference>
<dbReference type="InterPro" id="IPR011110">
    <property type="entry name" value="Reg_prop"/>
</dbReference>
<evidence type="ECO:0000313" key="1">
    <source>
        <dbReference type="EMBL" id="PZP47383.1"/>
    </source>
</evidence>
<dbReference type="InterPro" id="IPR015943">
    <property type="entry name" value="WD40/YVTN_repeat-like_dom_sf"/>
</dbReference>
<accession>A0A2W5EXZ2</accession>
<feature type="non-terminal residue" evidence="1">
    <location>
        <position position="99"/>
    </location>
</feature>
<dbReference type="AlphaFoldDB" id="A0A2W5EXZ2"/>
<gene>
    <name evidence="1" type="ORF">DI598_11000</name>
</gene>
<sequence>MNKIVRFFLLFLFLGMVTNAYTQEYYFRHYQVENGLSNNTVFSCVQDRQGFMWMGTKGGLCRFNGYSFDIFGRDNDSSGLKDGYIRNLYISKAGDLYVG</sequence>
<comment type="caution">
    <text evidence="1">The sequence shown here is derived from an EMBL/GenBank/DDBJ whole genome shotgun (WGS) entry which is preliminary data.</text>
</comment>
<dbReference type="Proteomes" id="UP000249645">
    <property type="component" value="Unassembled WGS sequence"/>
</dbReference>
<organism evidence="1 2">
    <name type="scientific">Pseudopedobacter saltans</name>
    <dbReference type="NCBI Taxonomy" id="151895"/>
    <lineage>
        <taxon>Bacteria</taxon>
        <taxon>Pseudomonadati</taxon>
        <taxon>Bacteroidota</taxon>
        <taxon>Sphingobacteriia</taxon>
        <taxon>Sphingobacteriales</taxon>
        <taxon>Sphingobacteriaceae</taxon>
        <taxon>Pseudopedobacter</taxon>
    </lineage>
</organism>
<evidence type="ECO:0000313" key="2">
    <source>
        <dbReference type="Proteomes" id="UP000249645"/>
    </source>
</evidence>